<organism evidence="3">
    <name type="scientific">Schistosoma curassoni</name>
    <dbReference type="NCBI Taxonomy" id="6186"/>
    <lineage>
        <taxon>Eukaryota</taxon>
        <taxon>Metazoa</taxon>
        <taxon>Spiralia</taxon>
        <taxon>Lophotrochozoa</taxon>
        <taxon>Platyhelminthes</taxon>
        <taxon>Trematoda</taxon>
        <taxon>Digenea</taxon>
        <taxon>Strigeidida</taxon>
        <taxon>Schistosomatoidea</taxon>
        <taxon>Schistosomatidae</taxon>
        <taxon>Schistosoma</taxon>
    </lineage>
</organism>
<gene>
    <name evidence="1" type="ORF">SCUD_LOCUS22546</name>
</gene>
<evidence type="ECO:0000313" key="1">
    <source>
        <dbReference type="EMBL" id="VDP79269.1"/>
    </source>
</evidence>
<dbReference type="EMBL" id="UZAK01049756">
    <property type="protein sequence ID" value="VDP79269.1"/>
    <property type="molecule type" value="Genomic_DNA"/>
</dbReference>
<protein>
    <submittedName>
        <fullName evidence="1 3">Uncharacterized protein</fullName>
    </submittedName>
</protein>
<reference evidence="3" key="1">
    <citation type="submission" date="2016-06" db="UniProtKB">
        <authorList>
            <consortium name="WormBaseParasite"/>
        </authorList>
    </citation>
    <scope>IDENTIFICATION</scope>
</reference>
<dbReference type="AlphaFoldDB" id="A0A183L5D2"/>
<reference evidence="1 2" key="2">
    <citation type="submission" date="2018-11" db="EMBL/GenBank/DDBJ databases">
        <authorList>
            <consortium name="Pathogen Informatics"/>
        </authorList>
    </citation>
    <scope>NUCLEOTIDE SEQUENCE [LARGE SCALE GENOMIC DNA]</scope>
    <source>
        <strain evidence="1">Dakar</strain>
        <strain evidence="2">Dakar, Senegal</strain>
    </source>
</reference>
<proteinExistence type="predicted"/>
<dbReference type="WBParaSite" id="SCUD_0002255001-mRNA-1">
    <property type="protein sequence ID" value="SCUD_0002255001-mRNA-1"/>
    <property type="gene ID" value="SCUD_0002255001"/>
</dbReference>
<keyword evidence="2" id="KW-1185">Reference proteome</keyword>
<sequence>MNDFSRQNPRPTIFNLIGSSTSNSLATFSLIKLVSFAFNGKVNFYD</sequence>
<dbReference type="Proteomes" id="UP000279833">
    <property type="component" value="Unassembled WGS sequence"/>
</dbReference>
<accession>A0A183L5D2</accession>
<name>A0A183L5D2_9TREM</name>
<evidence type="ECO:0000313" key="2">
    <source>
        <dbReference type="Proteomes" id="UP000279833"/>
    </source>
</evidence>
<evidence type="ECO:0000313" key="3">
    <source>
        <dbReference type="WBParaSite" id="SCUD_0002255001-mRNA-1"/>
    </source>
</evidence>